<feature type="transmembrane region" description="Helical" evidence="7">
    <location>
        <begin position="304"/>
        <end position="328"/>
    </location>
</feature>
<dbReference type="SUPFAM" id="SSF103473">
    <property type="entry name" value="MFS general substrate transporter"/>
    <property type="match status" value="1"/>
</dbReference>
<evidence type="ECO:0000256" key="6">
    <source>
        <dbReference type="ARBA" id="ARBA00023136"/>
    </source>
</evidence>
<evidence type="ECO:0000256" key="1">
    <source>
        <dbReference type="ARBA" id="ARBA00004651"/>
    </source>
</evidence>
<evidence type="ECO:0000256" key="7">
    <source>
        <dbReference type="SAM" id="Phobius"/>
    </source>
</evidence>
<feature type="transmembrane region" description="Helical" evidence="7">
    <location>
        <begin position="232"/>
        <end position="253"/>
    </location>
</feature>
<keyword evidence="4 7" id="KW-0812">Transmembrane</keyword>
<keyword evidence="5 7" id="KW-1133">Transmembrane helix</keyword>
<proteinExistence type="predicted"/>
<dbReference type="PANTHER" id="PTHR23517:SF3">
    <property type="entry name" value="INTEGRAL MEMBRANE TRANSPORT PROTEIN"/>
    <property type="match status" value="1"/>
</dbReference>
<evidence type="ECO:0000256" key="2">
    <source>
        <dbReference type="ARBA" id="ARBA00022448"/>
    </source>
</evidence>
<dbReference type="InterPro" id="IPR020846">
    <property type="entry name" value="MFS_dom"/>
</dbReference>
<dbReference type="InterPro" id="IPR011701">
    <property type="entry name" value="MFS"/>
</dbReference>
<sequence>MTAAPPPSRSAEERTTAQVMRQLVPSVYVPTLLEFSGNSALLPVIPLMALALGFDVPQAAALSLVFGIFSFLGPIPAARLISRMGARPALVLTGALLVVSNVVAYLLITPGLQGDPALRHRLALIAALVVMAACSQVWTLGRQAYLGSALPPGMRARGMTAFGGMIRIGQVVGPLLGAIVLGLGQDSVVFLLYAVTTAAATVMVGIFLPVGETRGSARTIPRGRSRSPLHRRLDRAVLLRMISIGCGIAPVMISRVNRPVIVPLLGASLGLDSTLISLVFGASAVLEIIMVIPAGVLMDRFGRAAVAVPCGLIMGAGYVLLAVLAAALEGHGQAAALVALLVPSALIALGNGLGSGIVMTLGIDVSPVHGRTGYLAWWNTLMGAGRLVAPLVVSGVTLVAPVAAAGAATGVLCLAGGFWLLRALPRLTPSGGTRAGGGRPVAARRG</sequence>
<feature type="domain" description="Major facilitator superfamily (MFS) profile" evidence="8">
    <location>
        <begin position="23"/>
        <end position="428"/>
    </location>
</feature>
<evidence type="ECO:0000313" key="9">
    <source>
        <dbReference type="EMBL" id="MFD1833855.1"/>
    </source>
</evidence>
<keyword evidence="2" id="KW-0813">Transport</keyword>
<organism evidence="9 10">
    <name type="scientific">Brachybacterium rhamnosum</name>
    <dbReference type="NCBI Taxonomy" id="173361"/>
    <lineage>
        <taxon>Bacteria</taxon>
        <taxon>Bacillati</taxon>
        <taxon>Actinomycetota</taxon>
        <taxon>Actinomycetes</taxon>
        <taxon>Micrococcales</taxon>
        <taxon>Dermabacteraceae</taxon>
        <taxon>Brachybacterium</taxon>
    </lineage>
</organism>
<feature type="transmembrane region" description="Helical" evidence="7">
    <location>
        <begin position="334"/>
        <end position="363"/>
    </location>
</feature>
<protein>
    <submittedName>
        <fullName evidence="9">MFS transporter</fullName>
    </submittedName>
</protein>
<evidence type="ECO:0000313" key="10">
    <source>
        <dbReference type="Proteomes" id="UP001597280"/>
    </source>
</evidence>
<keyword evidence="3" id="KW-1003">Cell membrane</keyword>
<comment type="caution">
    <text evidence="9">The sequence shown here is derived from an EMBL/GenBank/DDBJ whole genome shotgun (WGS) entry which is preliminary data.</text>
</comment>
<dbReference type="InterPro" id="IPR036259">
    <property type="entry name" value="MFS_trans_sf"/>
</dbReference>
<dbReference type="RefSeq" id="WP_137771360.1">
    <property type="nucleotide sequence ID" value="NZ_BAAAIS010000005.1"/>
</dbReference>
<reference evidence="10" key="1">
    <citation type="journal article" date="2019" name="Int. J. Syst. Evol. Microbiol.">
        <title>The Global Catalogue of Microorganisms (GCM) 10K type strain sequencing project: providing services to taxonomists for standard genome sequencing and annotation.</title>
        <authorList>
            <consortium name="The Broad Institute Genomics Platform"/>
            <consortium name="The Broad Institute Genome Sequencing Center for Infectious Disease"/>
            <person name="Wu L."/>
            <person name="Ma J."/>
        </authorList>
    </citation>
    <scope>NUCLEOTIDE SEQUENCE [LARGE SCALE GENOMIC DNA]</scope>
    <source>
        <strain evidence="10">JCM 11650</strain>
    </source>
</reference>
<feature type="transmembrane region" description="Helical" evidence="7">
    <location>
        <begin position="27"/>
        <end position="52"/>
    </location>
</feature>
<dbReference type="InterPro" id="IPR050171">
    <property type="entry name" value="MFS_Transporters"/>
</dbReference>
<evidence type="ECO:0000256" key="4">
    <source>
        <dbReference type="ARBA" id="ARBA00022692"/>
    </source>
</evidence>
<evidence type="ECO:0000256" key="3">
    <source>
        <dbReference type="ARBA" id="ARBA00022475"/>
    </source>
</evidence>
<feature type="transmembrane region" description="Helical" evidence="7">
    <location>
        <begin position="273"/>
        <end position="297"/>
    </location>
</feature>
<name>A0ABW4PUQ7_9MICO</name>
<evidence type="ECO:0000256" key="5">
    <source>
        <dbReference type="ARBA" id="ARBA00022989"/>
    </source>
</evidence>
<feature type="transmembrane region" description="Helical" evidence="7">
    <location>
        <begin position="89"/>
        <end position="108"/>
    </location>
</feature>
<feature type="transmembrane region" description="Helical" evidence="7">
    <location>
        <begin position="399"/>
        <end position="421"/>
    </location>
</feature>
<gene>
    <name evidence="9" type="ORF">ACFSDA_02100</name>
</gene>
<feature type="transmembrane region" description="Helical" evidence="7">
    <location>
        <begin position="375"/>
        <end position="393"/>
    </location>
</feature>
<feature type="transmembrane region" description="Helical" evidence="7">
    <location>
        <begin position="58"/>
        <end position="77"/>
    </location>
</feature>
<accession>A0ABW4PUQ7</accession>
<dbReference type="Gene3D" id="1.20.1250.20">
    <property type="entry name" value="MFS general substrate transporter like domains"/>
    <property type="match status" value="2"/>
</dbReference>
<feature type="transmembrane region" description="Helical" evidence="7">
    <location>
        <begin position="190"/>
        <end position="211"/>
    </location>
</feature>
<dbReference type="Pfam" id="PF07690">
    <property type="entry name" value="MFS_1"/>
    <property type="match status" value="2"/>
</dbReference>
<keyword evidence="6 7" id="KW-0472">Membrane</keyword>
<dbReference type="EMBL" id="JBHUFL010000001">
    <property type="protein sequence ID" value="MFD1833855.1"/>
    <property type="molecule type" value="Genomic_DNA"/>
</dbReference>
<comment type="subcellular location">
    <subcellularLocation>
        <location evidence="1">Cell membrane</location>
        <topology evidence="1">Multi-pass membrane protein</topology>
    </subcellularLocation>
</comment>
<keyword evidence="10" id="KW-1185">Reference proteome</keyword>
<feature type="transmembrane region" description="Helical" evidence="7">
    <location>
        <begin position="120"/>
        <end position="140"/>
    </location>
</feature>
<evidence type="ECO:0000259" key="8">
    <source>
        <dbReference type="PROSITE" id="PS50850"/>
    </source>
</evidence>
<dbReference type="PANTHER" id="PTHR23517">
    <property type="entry name" value="RESISTANCE PROTEIN MDTM, PUTATIVE-RELATED-RELATED"/>
    <property type="match status" value="1"/>
</dbReference>
<feature type="transmembrane region" description="Helical" evidence="7">
    <location>
        <begin position="161"/>
        <end position="184"/>
    </location>
</feature>
<dbReference type="PROSITE" id="PS50850">
    <property type="entry name" value="MFS"/>
    <property type="match status" value="1"/>
</dbReference>
<dbReference type="Proteomes" id="UP001597280">
    <property type="component" value="Unassembled WGS sequence"/>
</dbReference>